<dbReference type="Proteomes" id="UP000275719">
    <property type="component" value="Unassembled WGS sequence"/>
</dbReference>
<proteinExistence type="predicted"/>
<sequence length="237" mass="27500">MPIFTYHLVVLPICTSLKLMFFEPNSKNIKGLIHAEYMTEMILGSSVFSPKRLLFRRVAIFAQWENEKAIDSYLTQNSLGKKIAKGWHLRLLLTRQWGKISKFKIDTTSLCSENEKSPVVAVTIARMKFLEIPRFIKWGKPVEKLVRDHKGTLLSTASIRFPRTISTFSIWKNKQDMTNMVFGHSSMENPKRHIEAMNERAKKDFHIEFTTLRFEAIAEFGKYNGKSNYLGNFSKTI</sequence>
<gene>
    <name evidence="1" type="ORF">EG240_16255</name>
</gene>
<evidence type="ECO:0000313" key="2">
    <source>
        <dbReference type="Proteomes" id="UP000275719"/>
    </source>
</evidence>
<dbReference type="OrthoDB" id="701861at2"/>
<dbReference type="CDD" id="cd21650">
    <property type="entry name" value="CrtA-like"/>
    <property type="match status" value="1"/>
</dbReference>
<accession>A0A3P3W080</accession>
<dbReference type="InterPro" id="IPR049574">
    <property type="entry name" value="CrtA-like"/>
</dbReference>
<dbReference type="AlphaFoldDB" id="A0A3P3W080"/>
<dbReference type="RefSeq" id="WP_125020377.1">
    <property type="nucleotide sequence ID" value="NZ_RQVQ01000093.1"/>
</dbReference>
<reference evidence="1 2" key="1">
    <citation type="submission" date="2018-11" db="EMBL/GenBank/DDBJ databases">
        <title>Flavobacterium sp. nov., YIM 102701-2 draft genome.</title>
        <authorList>
            <person name="Li G."/>
            <person name="Jiang Y."/>
        </authorList>
    </citation>
    <scope>NUCLEOTIDE SEQUENCE [LARGE SCALE GENOMIC DNA]</scope>
    <source>
        <strain evidence="1 2">YIM 102701-2</strain>
    </source>
</reference>
<dbReference type="EMBL" id="RQVQ01000093">
    <property type="protein sequence ID" value="RRJ86343.1"/>
    <property type="molecule type" value="Genomic_DNA"/>
</dbReference>
<evidence type="ECO:0000313" key="1">
    <source>
        <dbReference type="EMBL" id="RRJ86343.1"/>
    </source>
</evidence>
<evidence type="ECO:0008006" key="3">
    <source>
        <dbReference type="Google" id="ProtNLM"/>
    </source>
</evidence>
<name>A0A3P3W080_9FLAO</name>
<protein>
    <recommendedName>
        <fullName evidence="3">Spheroidene monooxygenase</fullName>
    </recommendedName>
</protein>
<comment type="caution">
    <text evidence="1">The sequence shown here is derived from an EMBL/GenBank/DDBJ whole genome shotgun (WGS) entry which is preliminary data.</text>
</comment>
<organism evidence="1 2">
    <name type="scientific">Paenimyroides tangerinum</name>
    <dbReference type="NCBI Taxonomy" id="2488728"/>
    <lineage>
        <taxon>Bacteria</taxon>
        <taxon>Pseudomonadati</taxon>
        <taxon>Bacteroidota</taxon>
        <taxon>Flavobacteriia</taxon>
        <taxon>Flavobacteriales</taxon>
        <taxon>Flavobacteriaceae</taxon>
        <taxon>Paenimyroides</taxon>
    </lineage>
</organism>
<keyword evidence="2" id="KW-1185">Reference proteome</keyword>